<dbReference type="Pfam" id="PF06744">
    <property type="entry name" value="IcmF_C"/>
    <property type="match status" value="1"/>
</dbReference>
<dbReference type="InterPro" id="IPR017731">
    <property type="entry name" value="TssM1-like"/>
</dbReference>
<keyword evidence="1" id="KW-0472">Membrane</keyword>
<dbReference type="RefSeq" id="WP_069315977.1">
    <property type="nucleotide sequence ID" value="NZ_CAWNQJ010000101.1"/>
</dbReference>
<sequence length="1212" mass="138398">MMNVLLSIITSRLMWSFLGTTAISAIIWFIGPNISVGNTVPFESQTIRIVTIVSLFLLWIASKVIPRLYRAWINKKVVSQLNINRDEKEEKKQNERHITLAERFADAVKLLKKFYFSGLYSKRKPRWTNFFNRQYIYQLPWYLIIGAPKSGKTTALANSGQHFPLADYLRTSTSYSMQGMDNCNWWFTNKAVLLDTSGRYITQDSLYEKQNADEWKSFIKLLKKYRTRQPLNGIIIAISVEDLLNPSTEEQDQQAYMLRRRLAELHEQLKIRIPIYIIITKTDLLKGFTAYFTHFDKTSREQILGFNFPWNQELDCNLNKILDHQYDQLQQRLDAELPYILLNGHNSRQCAESYLFPQEFAALRLRIAQYLEIVFAKSGFEIPCYPRGLYFTSGIQEGTPFDKVMEKFNHNFQLPTDNDSDLMSWETDKGIMSPPPTDSQTYFLKNLLENIFQEAGLASHDRWWIYRKSLLNGLGYIVLAAILIATLDLFLISYNNNKNYLIEVQAKISSIVQQRAELKKNTDDIYSRLPILNNLANLAKSQSFSLDDPPLSYRMGLYSGQQVSDASRTMYLRALQTLLLPPITKLITSQMQSDNGDDIETTYDTLKAYQMLYQPRYYDGKFLHSWLMQYLKTNSGVDTTQTQLQQIDDHLSQLLDNHVVASPFIRDDYLVEQKQALISKMSPAQRAYNHLKHTLLDDPNLTPVSLDSLAGPEAGLAFSRISGAPITKGIPGMFTPAGYQKGINKDLNTSLATLYSQDNWVLGAYAKKQTIQEIESFVRQFYINDYLYQWDKFIADIRLNNIDNLEQRIDTARLLSSPVSPIRNLLVNISNNVTLSKSDDKTAQLKSIVKSKSDKLTKLVPKQILSDNDQPAPEQLLEEHFSQITALAQNPDGKSKTIPFDETLKKIGELYQYLVSVQNAINTSMPFPPNKIITQLQADSERLPMPFRSMISSLAIGASSDTQLEDMKSVAKQFNAEIGNFCRQSIANRYPLMSKARNDIKPDDMARMFAPEKGLMDSFFQKNLVGKVQTTRPKWRFMPGVNGKSLPGGETLLKPFRQAQIIRDTLFVSGTPTPLFRVMVSPISMDNNVLSMTLDVDGQILQYSHGPQLSQLISWPGPAGTNQVRIQLNLGDGTTVSLSTSGFWALNRLLDQAKRTWRSKTENSTYADDMGIRTMFTIRGHMVLLEFTPTSVFNPFQLPAFSCPTLKGFQTV</sequence>
<dbReference type="Pfam" id="PF14331">
    <property type="entry name" value="IcmF-related_N"/>
    <property type="match status" value="1"/>
</dbReference>
<feature type="domain" description="IcmF-related" evidence="3">
    <location>
        <begin position="529"/>
        <end position="833"/>
    </location>
</feature>
<feature type="domain" description="Type VI secretion system IcmF C-terminal" evidence="2">
    <location>
        <begin position="1079"/>
        <end position="1160"/>
    </location>
</feature>
<dbReference type="InterPro" id="IPR025743">
    <property type="entry name" value="TssM1_N"/>
</dbReference>
<feature type="domain" description="Type VI secretion system component TssM1 N-terminal" evidence="4">
    <location>
        <begin position="209"/>
        <end position="478"/>
    </location>
</feature>
<feature type="transmembrane region" description="Helical" evidence="1">
    <location>
        <begin position="470"/>
        <end position="492"/>
    </location>
</feature>
<dbReference type="PANTHER" id="PTHR36153:SF1">
    <property type="entry name" value="TYPE VI SECRETION SYSTEM COMPONENT TSSM1"/>
    <property type="match status" value="1"/>
</dbReference>
<keyword evidence="1" id="KW-0812">Transmembrane</keyword>
<proteinExistence type="predicted"/>
<evidence type="ECO:0000259" key="2">
    <source>
        <dbReference type="Pfam" id="PF06744"/>
    </source>
</evidence>
<dbReference type="InterPro" id="IPR010623">
    <property type="entry name" value="IcmF_C"/>
</dbReference>
<dbReference type="InterPro" id="IPR009612">
    <property type="entry name" value="IcmF-rel"/>
</dbReference>
<organism evidence="5 6">
    <name type="scientific">Xenorhabdus hominickii</name>
    <dbReference type="NCBI Taxonomy" id="351679"/>
    <lineage>
        <taxon>Bacteria</taxon>
        <taxon>Pseudomonadati</taxon>
        <taxon>Pseudomonadota</taxon>
        <taxon>Gammaproteobacteria</taxon>
        <taxon>Enterobacterales</taxon>
        <taxon>Morganellaceae</taxon>
        <taxon>Xenorhabdus</taxon>
    </lineage>
</organism>
<dbReference type="InterPro" id="IPR053156">
    <property type="entry name" value="T6SS_TssM-like"/>
</dbReference>
<feature type="transmembrane region" description="Helical" evidence="1">
    <location>
        <begin position="12"/>
        <end position="31"/>
    </location>
</feature>
<evidence type="ECO:0000256" key="1">
    <source>
        <dbReference type="SAM" id="Phobius"/>
    </source>
</evidence>
<evidence type="ECO:0000259" key="4">
    <source>
        <dbReference type="Pfam" id="PF14331"/>
    </source>
</evidence>
<gene>
    <name evidence="5" type="ORF">A9255_06425</name>
</gene>
<evidence type="ECO:0000313" key="6">
    <source>
        <dbReference type="Proteomes" id="UP000094600"/>
    </source>
</evidence>
<dbReference type="InterPro" id="IPR027417">
    <property type="entry name" value="P-loop_NTPase"/>
</dbReference>
<accession>A0ABN4S2D8</accession>
<dbReference type="SUPFAM" id="SSF52540">
    <property type="entry name" value="P-loop containing nucleoside triphosphate hydrolases"/>
    <property type="match status" value="1"/>
</dbReference>
<feature type="transmembrane region" description="Helical" evidence="1">
    <location>
        <begin position="46"/>
        <end position="66"/>
    </location>
</feature>
<evidence type="ECO:0000259" key="3">
    <source>
        <dbReference type="Pfam" id="PF06761"/>
    </source>
</evidence>
<evidence type="ECO:0000313" key="5">
    <source>
        <dbReference type="EMBL" id="AOM40244.1"/>
    </source>
</evidence>
<evidence type="ECO:0008006" key="7">
    <source>
        <dbReference type="Google" id="ProtNLM"/>
    </source>
</evidence>
<dbReference type="NCBIfam" id="TIGR03348">
    <property type="entry name" value="VI_IcmF"/>
    <property type="match status" value="1"/>
</dbReference>
<dbReference type="EMBL" id="CP016176">
    <property type="protein sequence ID" value="AOM40244.1"/>
    <property type="molecule type" value="Genomic_DNA"/>
</dbReference>
<dbReference type="Proteomes" id="UP000094600">
    <property type="component" value="Chromosome"/>
</dbReference>
<keyword evidence="6" id="KW-1185">Reference proteome</keyword>
<protein>
    <recommendedName>
        <fullName evidence="7">Type VI secretion system membrane subunit TssM</fullName>
    </recommendedName>
</protein>
<keyword evidence="1" id="KW-1133">Transmembrane helix</keyword>
<dbReference type="PANTHER" id="PTHR36153">
    <property type="entry name" value="INNER MEMBRANE PROTEIN-RELATED"/>
    <property type="match status" value="1"/>
</dbReference>
<name>A0ABN4S2D8_XENHO</name>
<dbReference type="Pfam" id="PF06761">
    <property type="entry name" value="IcmF-related"/>
    <property type="match status" value="1"/>
</dbReference>
<reference evidence="5 6" key="1">
    <citation type="submission" date="2016-06" db="EMBL/GenBank/DDBJ databases">
        <title>Bacterial characters and pathogenicity of Xenorhabdus hominickii from an entomopathogenic nematode, Steinernema monticolum.</title>
        <authorList>
            <person name="Park Y."/>
            <person name="Kim Y."/>
        </authorList>
    </citation>
    <scope>NUCLEOTIDE SEQUENCE [LARGE SCALE GENOMIC DNA]</scope>
    <source>
        <strain evidence="5 6">ANU1</strain>
    </source>
</reference>